<feature type="domain" description="Transposase Helix-turn-helix" evidence="3">
    <location>
        <begin position="401"/>
        <end position="450"/>
    </location>
</feature>
<dbReference type="EMBL" id="JBHFQA010000022">
    <property type="protein sequence ID" value="KAL2079604.1"/>
    <property type="molecule type" value="Genomic_DNA"/>
</dbReference>
<feature type="compositionally biased region" description="Acidic residues" evidence="2">
    <location>
        <begin position="307"/>
        <end position="320"/>
    </location>
</feature>
<comment type="caution">
    <text evidence="4">The sequence shown here is derived from an EMBL/GenBank/DDBJ whole genome shotgun (WGS) entry which is preliminary data.</text>
</comment>
<dbReference type="Pfam" id="PF13613">
    <property type="entry name" value="HTH_Tnp_4"/>
    <property type="match status" value="1"/>
</dbReference>
<reference evidence="4 5" key="1">
    <citation type="submission" date="2024-09" db="EMBL/GenBank/DDBJ databases">
        <title>A chromosome-level genome assembly of Gray's grenadier anchovy, Coilia grayii.</title>
        <authorList>
            <person name="Fu Z."/>
        </authorList>
    </citation>
    <scope>NUCLEOTIDE SEQUENCE [LARGE SCALE GENOMIC DNA]</scope>
    <source>
        <strain evidence="4">G4</strain>
        <tissue evidence="4">Muscle</tissue>
    </source>
</reference>
<gene>
    <name evidence="4" type="ORF">ACEWY4_025348</name>
</gene>
<feature type="compositionally biased region" description="Basic residues" evidence="2">
    <location>
        <begin position="72"/>
        <end position="86"/>
    </location>
</feature>
<keyword evidence="1" id="KW-0175">Coiled coil</keyword>
<evidence type="ECO:0000256" key="2">
    <source>
        <dbReference type="SAM" id="MobiDB-lite"/>
    </source>
</evidence>
<accession>A0ABD1IXD6</accession>
<keyword evidence="5" id="KW-1185">Reference proteome</keyword>
<dbReference type="InterPro" id="IPR027805">
    <property type="entry name" value="Transposase_HTH_dom"/>
</dbReference>
<name>A0ABD1IXD6_9TELE</name>
<feature type="region of interest" description="Disordered" evidence="2">
    <location>
        <begin position="15"/>
        <end position="46"/>
    </location>
</feature>
<evidence type="ECO:0000313" key="5">
    <source>
        <dbReference type="Proteomes" id="UP001591681"/>
    </source>
</evidence>
<dbReference type="AlphaFoldDB" id="A0ABD1IXD6"/>
<feature type="region of interest" description="Disordered" evidence="2">
    <location>
        <begin position="303"/>
        <end position="337"/>
    </location>
</feature>
<protein>
    <recommendedName>
        <fullName evidence="3">Transposase Helix-turn-helix domain-containing protein</fullName>
    </recommendedName>
</protein>
<evidence type="ECO:0000259" key="3">
    <source>
        <dbReference type="Pfam" id="PF13613"/>
    </source>
</evidence>
<evidence type="ECO:0000313" key="4">
    <source>
        <dbReference type="EMBL" id="KAL2079604.1"/>
    </source>
</evidence>
<feature type="region of interest" description="Disordered" evidence="2">
    <location>
        <begin position="72"/>
        <end position="99"/>
    </location>
</feature>
<evidence type="ECO:0000256" key="1">
    <source>
        <dbReference type="SAM" id="Coils"/>
    </source>
</evidence>
<dbReference type="PANTHER" id="PTHR23080">
    <property type="entry name" value="THAP DOMAIN PROTEIN"/>
    <property type="match status" value="1"/>
</dbReference>
<organism evidence="4 5">
    <name type="scientific">Coilia grayii</name>
    <name type="common">Gray's grenadier anchovy</name>
    <dbReference type="NCBI Taxonomy" id="363190"/>
    <lineage>
        <taxon>Eukaryota</taxon>
        <taxon>Metazoa</taxon>
        <taxon>Chordata</taxon>
        <taxon>Craniata</taxon>
        <taxon>Vertebrata</taxon>
        <taxon>Euteleostomi</taxon>
        <taxon>Actinopterygii</taxon>
        <taxon>Neopterygii</taxon>
        <taxon>Teleostei</taxon>
        <taxon>Clupei</taxon>
        <taxon>Clupeiformes</taxon>
        <taxon>Clupeoidei</taxon>
        <taxon>Engraulidae</taxon>
        <taxon>Coilinae</taxon>
        <taxon>Coilia</taxon>
    </lineage>
</organism>
<proteinExistence type="predicted"/>
<feature type="coiled-coil region" evidence="1">
    <location>
        <begin position="162"/>
        <end position="235"/>
    </location>
</feature>
<sequence>MLDHSPDWRAPLDFLDHNGYGGTDPEGYARPAKQQRSRTRAGEPAKVRKKLLPRDLRKSKVSQAVSLIIQRQKRRMLAQKRRRGRNRNTQDTGQKIDNPASLGDLALAAELMEMVSSTVTQLQRDVQLSQLTLALHHDHSCLTVPSDPAQLSLLVRGLSQAKHHHEEAIRGLQRYLEKKEQQLLDMQEEMEEHQEEAEAKFMDLTSQLQQQHQVNELLRKQLQETREKLQASTDTVLFLSTNMQQQKKPPPSRLTAALTARVLSRAPRKWLRFFTGFSSYARFQAFLSFLQSGDGAMLAKSCPSQAEVEEEEGDCGEGEEVGQRNGGEELNGEEEEGLTNNGVVHQEKDSNLPAQQAKHTFCPDYEEGEEEEQEATARSVRQRLLAELRGSKQPPSGHRMLGPEDQLLLTLTRLRLGLLLQDLAFRFNVAEATASRIWGHWLGLMQRRLQQVPVRCSQHYISQFQPQHSLCLGPGRELAVLECSDLLFDAPMCRTAVRPKRPQHRSERRQPYRYLWPKRGCALASPEGHLGFCSSDRLQEWEDWAARPERPPPAALPKLPAYLVGDETGVVPAAPVEGTPYLEVLSVRSLTDKVLTFRYLRTIQTQAQGSAVQMDRAWEVCCYLTCLLHRPMGLR</sequence>
<dbReference type="Proteomes" id="UP001591681">
    <property type="component" value="Unassembled WGS sequence"/>
</dbReference>